<dbReference type="GO" id="GO:0000156">
    <property type="term" value="F:phosphorelay response regulator activity"/>
    <property type="evidence" value="ECO:0007669"/>
    <property type="project" value="InterPro"/>
</dbReference>
<feature type="transmembrane region" description="Helical" evidence="1">
    <location>
        <begin position="55"/>
        <end position="77"/>
    </location>
</feature>
<dbReference type="InterPro" id="IPR007492">
    <property type="entry name" value="LytTR_DNA-bd_dom"/>
</dbReference>
<dbReference type="PANTHER" id="PTHR37299">
    <property type="entry name" value="TRANSCRIPTIONAL REGULATOR-RELATED"/>
    <property type="match status" value="1"/>
</dbReference>
<evidence type="ECO:0000313" key="4">
    <source>
        <dbReference type="Proteomes" id="UP000029736"/>
    </source>
</evidence>
<dbReference type="STRING" id="1524460.IX84_12510"/>
<dbReference type="EMBL" id="JPOS01000029">
    <property type="protein sequence ID" value="KGE87938.1"/>
    <property type="molecule type" value="Genomic_DNA"/>
</dbReference>
<keyword evidence="1" id="KW-1133">Transmembrane helix</keyword>
<evidence type="ECO:0000256" key="1">
    <source>
        <dbReference type="SAM" id="Phobius"/>
    </source>
</evidence>
<accession>A0A098S8D0</accession>
<dbReference type="Proteomes" id="UP000029736">
    <property type="component" value="Unassembled WGS sequence"/>
</dbReference>
<dbReference type="PROSITE" id="PS50930">
    <property type="entry name" value="HTH_LYTTR"/>
    <property type="match status" value="1"/>
</dbReference>
<evidence type="ECO:0000259" key="2">
    <source>
        <dbReference type="PROSITE" id="PS50930"/>
    </source>
</evidence>
<organism evidence="3 4">
    <name type="scientific">Phaeodactylibacter xiamenensis</name>
    <dbReference type="NCBI Taxonomy" id="1524460"/>
    <lineage>
        <taxon>Bacteria</taxon>
        <taxon>Pseudomonadati</taxon>
        <taxon>Bacteroidota</taxon>
        <taxon>Saprospiria</taxon>
        <taxon>Saprospirales</taxon>
        <taxon>Haliscomenobacteraceae</taxon>
        <taxon>Phaeodactylibacter</taxon>
    </lineage>
</organism>
<dbReference type="SMART" id="SM00850">
    <property type="entry name" value="LytTR"/>
    <property type="match status" value="1"/>
</dbReference>
<name>A0A098S8D0_9BACT</name>
<keyword evidence="4" id="KW-1185">Reference proteome</keyword>
<evidence type="ECO:0000313" key="3">
    <source>
        <dbReference type="EMBL" id="KGE87938.1"/>
    </source>
</evidence>
<feature type="transmembrane region" description="Helical" evidence="1">
    <location>
        <begin position="24"/>
        <end position="43"/>
    </location>
</feature>
<dbReference type="OrthoDB" id="1118393at2"/>
<dbReference type="PANTHER" id="PTHR37299:SF1">
    <property type="entry name" value="STAGE 0 SPORULATION PROTEIN A HOMOLOG"/>
    <property type="match status" value="1"/>
</dbReference>
<sequence>MSNGWAQLKQYLSRPHYWEDRPWAIFRQALGFGAITFAVLWFFEPFGFYQLSSAALLLVSLEISAAVIFFICLNWWLLYRLFPNFEPADQWMVKHELILTLFTTLLIAVAVGGILHAHNIIALLSLKQAFKVLLNTALIALVPILIFIARDQNRLLKRHLKQAEQYTRQLDQPEAAPIEHLVSLTDENGKPVLQLPAERILFLQAAGNYAEVHFLDETRQPRRELLRNRLKVLQETLPEGHFIQCHRSYLANQQLIRQVKGNARNYELVLEGTEQTVPVARSKAAPVMAIIGKT</sequence>
<feature type="domain" description="HTH LytTR-type" evidence="2">
    <location>
        <begin position="192"/>
        <end position="293"/>
    </location>
</feature>
<dbReference type="InterPro" id="IPR046947">
    <property type="entry name" value="LytR-like"/>
</dbReference>
<reference evidence="3 4" key="1">
    <citation type="journal article" date="2014" name="Int. J. Syst. Evol. Microbiol.">
        <title>Phaeodactylibacter xiamenensis gen. nov., sp. nov., a member of the family Saprospiraceae isolated from the marine alga Phaeodactylum tricornutum.</title>
        <authorList>
            <person name="Chen Z.Jr."/>
            <person name="Lei X."/>
            <person name="Lai Q."/>
            <person name="Li Y."/>
            <person name="Zhang B."/>
            <person name="Zhang J."/>
            <person name="Zhang H."/>
            <person name="Yang L."/>
            <person name="Zheng W."/>
            <person name="Tian Y."/>
            <person name="Yu Z."/>
            <person name="Xu H.Jr."/>
            <person name="Zheng T."/>
        </authorList>
    </citation>
    <scope>NUCLEOTIDE SEQUENCE [LARGE SCALE GENOMIC DNA]</scope>
    <source>
        <strain evidence="3 4">KD52</strain>
    </source>
</reference>
<dbReference type="GO" id="GO:0003677">
    <property type="term" value="F:DNA binding"/>
    <property type="evidence" value="ECO:0007669"/>
    <property type="project" value="InterPro"/>
</dbReference>
<protein>
    <recommendedName>
        <fullName evidence="2">HTH LytTR-type domain-containing protein</fullName>
    </recommendedName>
</protein>
<gene>
    <name evidence="3" type="ORF">IX84_12510</name>
</gene>
<dbReference type="Pfam" id="PF04397">
    <property type="entry name" value="LytTR"/>
    <property type="match status" value="1"/>
</dbReference>
<feature type="transmembrane region" description="Helical" evidence="1">
    <location>
        <begin position="129"/>
        <end position="149"/>
    </location>
</feature>
<dbReference type="RefSeq" id="WP_044220605.1">
    <property type="nucleotide sequence ID" value="NZ_JBKAGJ010000012.1"/>
</dbReference>
<keyword evidence="1" id="KW-0812">Transmembrane</keyword>
<proteinExistence type="predicted"/>
<comment type="caution">
    <text evidence="3">The sequence shown here is derived from an EMBL/GenBank/DDBJ whole genome shotgun (WGS) entry which is preliminary data.</text>
</comment>
<dbReference type="AlphaFoldDB" id="A0A098S8D0"/>
<dbReference type="Gene3D" id="2.40.50.1020">
    <property type="entry name" value="LytTr DNA-binding domain"/>
    <property type="match status" value="1"/>
</dbReference>
<keyword evidence="1" id="KW-0472">Membrane</keyword>
<feature type="transmembrane region" description="Helical" evidence="1">
    <location>
        <begin position="97"/>
        <end position="117"/>
    </location>
</feature>